<accession>A0A4Q0MNS5</accession>
<name>A0A4Q0MNS5_9HYPH</name>
<protein>
    <recommendedName>
        <fullName evidence="3">Phytanoyl-CoA dioxygenase</fullName>
    </recommendedName>
</protein>
<dbReference type="SUPFAM" id="SSF51197">
    <property type="entry name" value="Clavaminate synthase-like"/>
    <property type="match status" value="1"/>
</dbReference>
<proteinExistence type="predicted"/>
<comment type="caution">
    <text evidence="1">The sequence shown here is derived from an EMBL/GenBank/DDBJ whole genome shotgun (WGS) entry which is preliminary data.</text>
</comment>
<gene>
    <name evidence="1" type="ORF">EK403_01060</name>
</gene>
<reference evidence="1 2" key="1">
    <citation type="submission" date="2018-12" db="EMBL/GenBank/DDBJ databases">
        <title>bacterium Hansschlegelia zhihuaiae S113.</title>
        <authorList>
            <person name="He J."/>
        </authorList>
    </citation>
    <scope>NUCLEOTIDE SEQUENCE [LARGE SCALE GENOMIC DNA]</scope>
    <source>
        <strain evidence="1 2">S 113</strain>
    </source>
</reference>
<dbReference type="Gene3D" id="2.60.120.620">
    <property type="entry name" value="q2cbj1_9rhob like domain"/>
    <property type="match status" value="1"/>
</dbReference>
<evidence type="ECO:0000313" key="2">
    <source>
        <dbReference type="Proteomes" id="UP000289708"/>
    </source>
</evidence>
<organism evidence="1 2">
    <name type="scientific">Hansschlegelia zhihuaiae</name>
    <dbReference type="NCBI Taxonomy" id="405005"/>
    <lineage>
        <taxon>Bacteria</taxon>
        <taxon>Pseudomonadati</taxon>
        <taxon>Pseudomonadota</taxon>
        <taxon>Alphaproteobacteria</taxon>
        <taxon>Hyphomicrobiales</taxon>
        <taxon>Methylopilaceae</taxon>
        <taxon>Hansschlegelia</taxon>
    </lineage>
</organism>
<evidence type="ECO:0008006" key="3">
    <source>
        <dbReference type="Google" id="ProtNLM"/>
    </source>
</evidence>
<dbReference type="RefSeq" id="WP_128775657.1">
    <property type="nucleotide sequence ID" value="NZ_RYFI01000001.1"/>
</dbReference>
<dbReference type="Proteomes" id="UP000289708">
    <property type="component" value="Unassembled WGS sequence"/>
</dbReference>
<dbReference type="OrthoDB" id="7537532at2"/>
<dbReference type="AlphaFoldDB" id="A0A4Q0MNS5"/>
<evidence type="ECO:0000313" key="1">
    <source>
        <dbReference type="EMBL" id="RXF75478.1"/>
    </source>
</evidence>
<keyword evidence="2" id="KW-1185">Reference proteome</keyword>
<sequence length="275" mass="31667">MTPAEALAKQGFYPLPGAFSAVAGDAAKEIKQELASGPEFNGVVGVGDAFNRMSTVRDFLFHDTVRQSYAKVFSDTPVFLQASDIHNGFVQGNWHRDCANKGLNKGLDWDEKEFIYRNYKLMIYLECDDYSFCVKPRTNHRKLKDEKDGVDNYFTVSVEDAAKTDFDKVEQPVQFIPQPGDAVMFDLRTTHRGQGLNSEQFSKRASNKLTLSYVFADRNPHAHRFHSYRTMLKQGYRPIAEQHQQKLAQEGLWWDKLNQNYFDTHQDEMEFVVLK</sequence>
<dbReference type="EMBL" id="RYFI01000001">
    <property type="protein sequence ID" value="RXF75478.1"/>
    <property type="molecule type" value="Genomic_DNA"/>
</dbReference>